<protein>
    <recommendedName>
        <fullName evidence="5">Outer membrane protein beta-barrel domain-containing protein</fullName>
    </recommendedName>
</protein>
<name>A0A1M6GR03_9FLAO</name>
<sequence>MKTIIISLTLFVATALGYTATAQLIQLSTTDNLSLKVEDLQKQKTKVEEVEKGKLKEEIEKINQRLEDNEITAIEAAELKKKAAEKRALNIENQLDIIDANIALLKRNARKLEGEDKESVEYYYTSLQFLDYDEKKKVDYDSIPKRTTSDLFFALGLNNAMIEGQSLDDSPYKIGGSRFFEIGYEFETVLVKSGFVRVKYGLAFQFNGLKADDNMYFVDNGEETILEEFPFSLNKAKLRMDNLVIPIHFELGPSKLKYGKNKAYYDKSNFKIGLGGYVGLNLNTIQKIKYEENGKSRKDKLSQSYNTNNFIYGLSAYVGYNNIGLYIKYDVNTIFKDNTIDQNNISLGVRVGI</sequence>
<dbReference type="OrthoDB" id="1466811at2"/>
<dbReference type="AlphaFoldDB" id="A0A1M6GR03"/>
<evidence type="ECO:0000256" key="2">
    <source>
        <dbReference type="SAM" id="SignalP"/>
    </source>
</evidence>
<accession>A0A1M6GR03</accession>
<keyword evidence="4" id="KW-1185">Reference proteome</keyword>
<evidence type="ECO:0000256" key="1">
    <source>
        <dbReference type="SAM" id="Coils"/>
    </source>
</evidence>
<keyword evidence="1" id="KW-0175">Coiled coil</keyword>
<proteinExistence type="predicted"/>
<feature type="signal peptide" evidence="2">
    <location>
        <begin position="1"/>
        <end position="22"/>
    </location>
</feature>
<feature type="coiled-coil region" evidence="1">
    <location>
        <begin position="30"/>
        <end position="115"/>
    </location>
</feature>
<feature type="chain" id="PRO_5012929122" description="Outer membrane protein beta-barrel domain-containing protein" evidence="2">
    <location>
        <begin position="23"/>
        <end position="353"/>
    </location>
</feature>
<dbReference type="RefSeq" id="WP_073152755.1">
    <property type="nucleotide sequence ID" value="NZ_FQYY01000008.1"/>
</dbReference>
<evidence type="ECO:0000313" key="3">
    <source>
        <dbReference type="EMBL" id="SHJ12306.1"/>
    </source>
</evidence>
<dbReference type="Proteomes" id="UP000184225">
    <property type="component" value="Unassembled WGS sequence"/>
</dbReference>
<gene>
    <name evidence="3" type="ORF">SAMN04488096_108169</name>
</gene>
<evidence type="ECO:0008006" key="5">
    <source>
        <dbReference type="Google" id="ProtNLM"/>
    </source>
</evidence>
<evidence type="ECO:0000313" key="4">
    <source>
        <dbReference type="Proteomes" id="UP000184225"/>
    </source>
</evidence>
<dbReference type="EMBL" id="FQYY01000008">
    <property type="protein sequence ID" value="SHJ12306.1"/>
    <property type="molecule type" value="Genomic_DNA"/>
</dbReference>
<dbReference type="STRING" id="579105.SAMN04488096_108169"/>
<reference evidence="3 4" key="1">
    <citation type="submission" date="2016-11" db="EMBL/GenBank/DDBJ databases">
        <authorList>
            <person name="Jaros S."/>
            <person name="Januszkiewicz K."/>
            <person name="Wedrychowicz H."/>
        </authorList>
    </citation>
    <scope>NUCLEOTIDE SEQUENCE [LARGE SCALE GENOMIC DNA]</scope>
    <source>
        <strain evidence="3 4">DSM 21425</strain>
    </source>
</reference>
<keyword evidence="2" id="KW-0732">Signal</keyword>
<organism evidence="3 4">
    <name type="scientific">Mesonia phycicola</name>
    <dbReference type="NCBI Taxonomy" id="579105"/>
    <lineage>
        <taxon>Bacteria</taxon>
        <taxon>Pseudomonadati</taxon>
        <taxon>Bacteroidota</taxon>
        <taxon>Flavobacteriia</taxon>
        <taxon>Flavobacteriales</taxon>
        <taxon>Flavobacteriaceae</taxon>
        <taxon>Mesonia</taxon>
    </lineage>
</organism>